<dbReference type="GO" id="GO:0006355">
    <property type="term" value="P:regulation of DNA-templated transcription"/>
    <property type="evidence" value="ECO:0007669"/>
    <property type="project" value="InterPro"/>
</dbReference>
<reference evidence="4" key="2">
    <citation type="submission" date="2020-09" db="EMBL/GenBank/DDBJ databases">
        <authorList>
            <person name="Sun Q."/>
            <person name="Ohkuma M."/>
        </authorList>
    </citation>
    <scope>NUCLEOTIDE SEQUENCE</scope>
    <source>
        <strain evidence="4">JCM 4834</strain>
    </source>
</reference>
<reference evidence="4" key="1">
    <citation type="journal article" date="2014" name="Int. J. Syst. Evol. Microbiol.">
        <title>Complete genome sequence of Corynebacterium casei LMG S-19264T (=DSM 44701T), isolated from a smear-ripened cheese.</title>
        <authorList>
            <consortium name="US DOE Joint Genome Institute (JGI-PGF)"/>
            <person name="Walter F."/>
            <person name="Albersmeier A."/>
            <person name="Kalinowski J."/>
            <person name="Ruckert C."/>
        </authorList>
    </citation>
    <scope>NUCLEOTIDE SEQUENCE</scope>
    <source>
        <strain evidence="4">JCM 4834</strain>
    </source>
</reference>
<dbReference type="PROSITE" id="PS50043">
    <property type="entry name" value="HTH_LUXR_2"/>
    <property type="match status" value="1"/>
</dbReference>
<gene>
    <name evidence="4" type="ORF">GCM10010371_44980</name>
</gene>
<protein>
    <submittedName>
        <fullName evidence="4">LuxR family transcriptional regulator</fullName>
    </submittedName>
</protein>
<dbReference type="Pfam" id="PF13191">
    <property type="entry name" value="AAA_16"/>
    <property type="match status" value="1"/>
</dbReference>
<keyword evidence="1" id="KW-0547">Nucleotide-binding</keyword>
<keyword evidence="2" id="KW-0067">ATP-binding</keyword>
<dbReference type="GO" id="GO:0005737">
    <property type="term" value="C:cytoplasm"/>
    <property type="evidence" value="ECO:0007669"/>
    <property type="project" value="TreeGrafter"/>
</dbReference>
<dbReference type="Proteomes" id="UP000634660">
    <property type="component" value="Unassembled WGS sequence"/>
</dbReference>
<dbReference type="AlphaFoldDB" id="A0A918QZ16"/>
<evidence type="ECO:0000259" key="3">
    <source>
        <dbReference type="PROSITE" id="PS50043"/>
    </source>
</evidence>
<dbReference type="EMBL" id="BMVX01000018">
    <property type="protein sequence ID" value="GGZ80433.1"/>
    <property type="molecule type" value="Genomic_DNA"/>
</dbReference>
<dbReference type="InterPro" id="IPR036388">
    <property type="entry name" value="WH-like_DNA-bd_sf"/>
</dbReference>
<organism evidence="4 5">
    <name type="scientific">Streptomyces subrutilus</name>
    <dbReference type="NCBI Taxonomy" id="36818"/>
    <lineage>
        <taxon>Bacteria</taxon>
        <taxon>Bacillati</taxon>
        <taxon>Actinomycetota</taxon>
        <taxon>Actinomycetes</taxon>
        <taxon>Kitasatosporales</taxon>
        <taxon>Streptomycetaceae</taxon>
        <taxon>Streptomyces</taxon>
    </lineage>
</organism>
<dbReference type="Gene3D" id="1.10.10.10">
    <property type="entry name" value="Winged helix-like DNA-binding domain superfamily/Winged helix DNA-binding domain"/>
    <property type="match status" value="1"/>
</dbReference>
<sequence>MTVVGGKDGELIGRRRETALLARALERARTGAGGAAVLLRGEAGIGKTALLDWARNTARAAGFSVLRAVGAEAEADIAFGALHQAIWPLLERSRALPARQREALECALGLRGGLPPGGFAVGAAALALLAESARTRPLLLLVDDLHWVDASSAAVFAFLHRRIADLPLVIVSAGRPEGPAAEGWPTAPVDVTALAHADAGALLRQWHPELAATTAERVLAEAAGNPLALVELPLQLDPTHLKGLAPLPDRLPLGQRLERLFAGRLTALSAESARLLLLTALGGGPAAGSTGAWLREVAGDRAEEVLARIEASGLAYLDASGRLEFRHPLVCSAVISAASGPERREAHRLLARGLPADDPRRLVHEASAALFPDEELAARLQEAGERIARRGGDAEGALLLDRAAALSSDPHSRARRLTWAAVMAARGGRLPYTTRLVGELRRGPVPPDIAPLFAYAVVYADQSHHVDFESSFTLLPAALDALAAPGAETFGGLAEQAYFKLLLAATFTEDPRAWRALEEHRDNVSPLARLCHRAWSDPARTAHGASEEFRVAAERMSEEQEAGSAWLLLWTGSAVDVGDAELWRRFTGQHAYATQGSIAKAKCHQDFLHGHWDAAEDCLREAQAAEEAGYHCNALLFRHFHAHFLAGRGDEAGLRAVDALIRPAAARARMRFVTDHLTHLHGLAALAHGRYEEAYCHVSSLTPPGVLPRGLPWFHLPFFDFVDVAVHTGRRAEALAHLAAGREARMAEISPHHAFLLAAATALAAPDEEADAAYRAAYAVPGSGQWAFERARLRFAHGSWLRRHRRAGARDVLGEAHRSFTALRAGPWAERCAEELRAAGQPVGVAPDGPGRLTGQELRIARLAATGLTNKDIGRQLQLSPRTVGAHLYKIFPKLGITSRAALARALHGD</sequence>
<dbReference type="InterPro" id="IPR016032">
    <property type="entry name" value="Sig_transdc_resp-reg_C-effctor"/>
</dbReference>
<dbReference type="InterPro" id="IPR000792">
    <property type="entry name" value="Tscrpt_reg_LuxR_C"/>
</dbReference>
<dbReference type="GO" id="GO:0003677">
    <property type="term" value="F:DNA binding"/>
    <property type="evidence" value="ECO:0007669"/>
    <property type="project" value="InterPro"/>
</dbReference>
<feature type="domain" description="HTH luxR-type" evidence="3">
    <location>
        <begin position="846"/>
        <end position="910"/>
    </location>
</feature>
<evidence type="ECO:0000256" key="2">
    <source>
        <dbReference type="ARBA" id="ARBA00022840"/>
    </source>
</evidence>
<accession>A0A918QZ16</accession>
<dbReference type="GO" id="GO:0005524">
    <property type="term" value="F:ATP binding"/>
    <property type="evidence" value="ECO:0007669"/>
    <property type="project" value="UniProtKB-KW"/>
</dbReference>
<evidence type="ECO:0000313" key="4">
    <source>
        <dbReference type="EMBL" id="GGZ80433.1"/>
    </source>
</evidence>
<dbReference type="SMART" id="SM00421">
    <property type="entry name" value="HTH_LUXR"/>
    <property type="match status" value="1"/>
</dbReference>
<evidence type="ECO:0000313" key="5">
    <source>
        <dbReference type="Proteomes" id="UP000634660"/>
    </source>
</evidence>
<dbReference type="GO" id="GO:0004016">
    <property type="term" value="F:adenylate cyclase activity"/>
    <property type="evidence" value="ECO:0007669"/>
    <property type="project" value="TreeGrafter"/>
</dbReference>
<dbReference type="PANTHER" id="PTHR16305">
    <property type="entry name" value="TESTICULAR SOLUBLE ADENYLYL CYCLASE"/>
    <property type="match status" value="1"/>
</dbReference>
<dbReference type="PRINTS" id="PR00038">
    <property type="entry name" value="HTHLUXR"/>
</dbReference>
<proteinExistence type="predicted"/>
<dbReference type="InterPro" id="IPR041664">
    <property type="entry name" value="AAA_16"/>
</dbReference>
<dbReference type="SUPFAM" id="SSF46894">
    <property type="entry name" value="C-terminal effector domain of the bipartite response regulators"/>
    <property type="match status" value="1"/>
</dbReference>
<evidence type="ECO:0000256" key="1">
    <source>
        <dbReference type="ARBA" id="ARBA00022741"/>
    </source>
</evidence>
<dbReference type="SUPFAM" id="SSF52540">
    <property type="entry name" value="P-loop containing nucleoside triphosphate hydrolases"/>
    <property type="match status" value="1"/>
</dbReference>
<dbReference type="PANTHER" id="PTHR16305:SF35">
    <property type="entry name" value="TRANSCRIPTIONAL ACTIVATOR DOMAIN"/>
    <property type="match status" value="1"/>
</dbReference>
<dbReference type="CDD" id="cd06170">
    <property type="entry name" value="LuxR_C_like"/>
    <property type="match status" value="1"/>
</dbReference>
<dbReference type="Pfam" id="PF00196">
    <property type="entry name" value="GerE"/>
    <property type="match status" value="1"/>
</dbReference>
<name>A0A918QZ16_9ACTN</name>
<comment type="caution">
    <text evidence="4">The sequence shown here is derived from an EMBL/GenBank/DDBJ whole genome shotgun (WGS) entry which is preliminary data.</text>
</comment>
<dbReference type="InterPro" id="IPR027417">
    <property type="entry name" value="P-loop_NTPase"/>
</dbReference>